<keyword evidence="3 5" id="KW-1133">Transmembrane helix</keyword>
<dbReference type="Proteomes" id="UP000051739">
    <property type="component" value="Unassembled WGS sequence"/>
</dbReference>
<feature type="transmembrane region" description="Helical" evidence="5">
    <location>
        <begin position="78"/>
        <end position="95"/>
    </location>
</feature>
<reference evidence="6 7" key="1">
    <citation type="journal article" date="2015" name="Genome Announc.">
        <title>Expanding the biotechnology potential of lactobacilli through comparative genomics of 213 strains and associated genera.</title>
        <authorList>
            <person name="Sun Z."/>
            <person name="Harris H.M."/>
            <person name="McCann A."/>
            <person name="Guo C."/>
            <person name="Argimon S."/>
            <person name="Zhang W."/>
            <person name="Yang X."/>
            <person name="Jeffery I.B."/>
            <person name="Cooney J.C."/>
            <person name="Kagawa T.F."/>
            <person name="Liu W."/>
            <person name="Song Y."/>
            <person name="Salvetti E."/>
            <person name="Wrobel A."/>
            <person name="Rasinkangas P."/>
            <person name="Parkhill J."/>
            <person name="Rea M.C."/>
            <person name="O'Sullivan O."/>
            <person name="Ritari J."/>
            <person name="Douillard F.P."/>
            <person name="Paul Ross R."/>
            <person name="Yang R."/>
            <person name="Briner A.E."/>
            <person name="Felis G.E."/>
            <person name="de Vos W.M."/>
            <person name="Barrangou R."/>
            <person name="Klaenhammer T.R."/>
            <person name="Caufield P.W."/>
            <person name="Cui Y."/>
            <person name="Zhang H."/>
            <person name="O'Toole P.W."/>
        </authorList>
    </citation>
    <scope>NUCLEOTIDE SEQUENCE [LARGE SCALE GENOMIC DNA]</scope>
    <source>
        <strain evidence="6 7">DSM 16045</strain>
    </source>
</reference>
<dbReference type="RefSeq" id="WP_056937569.1">
    <property type="nucleotide sequence ID" value="NZ_AZFN01000015.1"/>
</dbReference>
<organism evidence="6 7">
    <name type="scientific">Limosilactobacillus gastricus DSM 16045</name>
    <dbReference type="NCBI Taxonomy" id="1423749"/>
    <lineage>
        <taxon>Bacteria</taxon>
        <taxon>Bacillati</taxon>
        <taxon>Bacillota</taxon>
        <taxon>Bacilli</taxon>
        <taxon>Lactobacillales</taxon>
        <taxon>Lactobacillaceae</taxon>
        <taxon>Limosilactobacillus</taxon>
    </lineage>
</organism>
<protein>
    <submittedName>
        <fullName evidence="6">LrgB family protein</fullName>
    </submittedName>
</protein>
<keyword evidence="4 5" id="KW-0472">Membrane</keyword>
<comment type="caution">
    <text evidence="6">The sequence shown here is derived from an EMBL/GenBank/DDBJ whole genome shotgun (WGS) entry which is preliminary data.</text>
</comment>
<feature type="transmembrane region" description="Helical" evidence="5">
    <location>
        <begin position="220"/>
        <end position="241"/>
    </location>
</feature>
<evidence type="ECO:0000256" key="1">
    <source>
        <dbReference type="ARBA" id="ARBA00004141"/>
    </source>
</evidence>
<dbReference type="GO" id="GO:0016020">
    <property type="term" value="C:membrane"/>
    <property type="evidence" value="ECO:0007669"/>
    <property type="project" value="UniProtKB-SubCell"/>
</dbReference>
<evidence type="ECO:0000256" key="4">
    <source>
        <dbReference type="ARBA" id="ARBA00023136"/>
    </source>
</evidence>
<dbReference type="Pfam" id="PF04172">
    <property type="entry name" value="LrgB"/>
    <property type="match status" value="1"/>
</dbReference>
<dbReference type="PANTHER" id="PTHR30249">
    <property type="entry name" value="PUTATIVE SEROTONIN TRANSPORTER"/>
    <property type="match status" value="1"/>
</dbReference>
<feature type="transmembrane region" description="Helical" evidence="5">
    <location>
        <begin position="12"/>
        <end position="30"/>
    </location>
</feature>
<feature type="transmembrane region" description="Helical" evidence="5">
    <location>
        <begin position="161"/>
        <end position="183"/>
    </location>
</feature>
<evidence type="ECO:0000256" key="3">
    <source>
        <dbReference type="ARBA" id="ARBA00022989"/>
    </source>
</evidence>
<sequence length="245" mass="26216">MSAALNTNLMLPFTGIIICLVTFWIGQWLFKISNGLFIFHPLFVGMILGIVVLVVWGKIAHLPTATVYTKYFTPGGNIINWFLQPATIAFAVPLFKRNDVVKKFWLDIFLSLIIGSVISLFIIFGLSKLFGLSDQSAIAMTTQPATLAIATQITTSLGGEAAITSLACILNAVIIYAMADILIKVFRLRGSKIGLGLGLGTAGHTVGSAKGVELGSVEGAMASISVVIISIVMNIVVPPFVHLFM</sequence>
<accession>A0A0R1V893</accession>
<keyword evidence="2 5" id="KW-0812">Transmembrane</keyword>
<gene>
    <name evidence="6" type="ORF">FC60_GL000524</name>
</gene>
<feature type="transmembrane region" description="Helical" evidence="5">
    <location>
        <begin position="104"/>
        <end position="126"/>
    </location>
</feature>
<dbReference type="PANTHER" id="PTHR30249:SF0">
    <property type="entry name" value="PLASTIDAL GLYCOLATE_GLYCERATE TRANSLOCATOR 1, CHLOROPLASTIC"/>
    <property type="match status" value="1"/>
</dbReference>
<evidence type="ECO:0000313" key="6">
    <source>
        <dbReference type="EMBL" id="KRM01730.1"/>
    </source>
</evidence>
<keyword evidence="7" id="KW-1185">Reference proteome</keyword>
<evidence type="ECO:0000256" key="5">
    <source>
        <dbReference type="SAM" id="Phobius"/>
    </source>
</evidence>
<evidence type="ECO:0000313" key="7">
    <source>
        <dbReference type="Proteomes" id="UP000051739"/>
    </source>
</evidence>
<dbReference type="PATRIC" id="fig|1423749.3.peg.528"/>
<comment type="subcellular location">
    <subcellularLocation>
        <location evidence="1">Membrane</location>
        <topology evidence="1">Multi-pass membrane protein</topology>
    </subcellularLocation>
</comment>
<evidence type="ECO:0000256" key="2">
    <source>
        <dbReference type="ARBA" id="ARBA00022692"/>
    </source>
</evidence>
<proteinExistence type="predicted"/>
<feature type="transmembrane region" description="Helical" evidence="5">
    <location>
        <begin position="37"/>
        <end position="58"/>
    </location>
</feature>
<dbReference type="EMBL" id="AZFN01000015">
    <property type="protein sequence ID" value="KRM01730.1"/>
    <property type="molecule type" value="Genomic_DNA"/>
</dbReference>
<name>A0A0R1V893_9LACO</name>
<dbReference type="InterPro" id="IPR007300">
    <property type="entry name" value="CidB/LrgB"/>
</dbReference>
<dbReference type="AlphaFoldDB" id="A0A0R1V893"/>